<feature type="domain" description="Retroviral polymerase SH3-like" evidence="2">
    <location>
        <begin position="54"/>
        <end position="108"/>
    </location>
</feature>
<organism evidence="3 4">
    <name type="scientific">Lithospermum erythrorhizon</name>
    <name type="common">Purple gromwell</name>
    <name type="synonym">Lithospermum officinale var. erythrorhizon</name>
    <dbReference type="NCBI Taxonomy" id="34254"/>
    <lineage>
        <taxon>Eukaryota</taxon>
        <taxon>Viridiplantae</taxon>
        <taxon>Streptophyta</taxon>
        <taxon>Embryophyta</taxon>
        <taxon>Tracheophyta</taxon>
        <taxon>Spermatophyta</taxon>
        <taxon>Magnoliopsida</taxon>
        <taxon>eudicotyledons</taxon>
        <taxon>Gunneridae</taxon>
        <taxon>Pentapetalae</taxon>
        <taxon>asterids</taxon>
        <taxon>lamiids</taxon>
        <taxon>Boraginales</taxon>
        <taxon>Boraginaceae</taxon>
        <taxon>Boraginoideae</taxon>
        <taxon>Lithospermeae</taxon>
        <taxon>Lithospermum</taxon>
    </lineage>
</organism>
<reference evidence="3 4" key="1">
    <citation type="submission" date="2024-01" db="EMBL/GenBank/DDBJ databases">
        <title>The complete chloroplast genome sequence of Lithospermum erythrorhizon: insights into the phylogenetic relationship among Boraginaceae species and the maternal lineages of purple gromwells.</title>
        <authorList>
            <person name="Okada T."/>
            <person name="Watanabe K."/>
        </authorList>
    </citation>
    <scope>NUCLEOTIDE SEQUENCE [LARGE SCALE GENOMIC DNA]</scope>
</reference>
<gene>
    <name evidence="3" type="ORF">LIER_05613</name>
</gene>
<evidence type="ECO:0000256" key="1">
    <source>
        <dbReference type="SAM" id="MobiDB-lite"/>
    </source>
</evidence>
<name>A0AAV3P593_LITER</name>
<proteinExistence type="predicted"/>
<dbReference type="InterPro" id="IPR057670">
    <property type="entry name" value="SH3_retrovirus"/>
</dbReference>
<evidence type="ECO:0000313" key="3">
    <source>
        <dbReference type="EMBL" id="GAA0145415.1"/>
    </source>
</evidence>
<accession>A0AAV3P593</accession>
<evidence type="ECO:0000313" key="4">
    <source>
        <dbReference type="Proteomes" id="UP001454036"/>
    </source>
</evidence>
<dbReference type="EMBL" id="BAABME010000776">
    <property type="protein sequence ID" value="GAA0145415.1"/>
    <property type="molecule type" value="Genomic_DNA"/>
</dbReference>
<evidence type="ECO:0000259" key="2">
    <source>
        <dbReference type="Pfam" id="PF25597"/>
    </source>
</evidence>
<comment type="caution">
    <text evidence="3">The sequence shown here is derived from an EMBL/GenBank/DDBJ whole genome shotgun (WGS) entry which is preliminary data.</text>
</comment>
<feature type="compositionally biased region" description="Polar residues" evidence="1">
    <location>
        <begin position="29"/>
        <end position="49"/>
    </location>
</feature>
<keyword evidence="4" id="KW-1185">Reference proteome</keyword>
<dbReference type="Pfam" id="PF25597">
    <property type="entry name" value="SH3_retrovirus"/>
    <property type="match status" value="1"/>
</dbReference>
<dbReference type="AlphaFoldDB" id="A0AAV3P593"/>
<feature type="region of interest" description="Disordered" evidence="1">
    <location>
        <begin position="29"/>
        <end position="58"/>
    </location>
</feature>
<sequence>MGKKGTNCTKREARKKSLTTTKWVALSHQQEQSVPNFTRNPITDHQQGQGYEKKEQRQKFDIKGNEDIFLGYSRNSRALQVYNKCTQVVMESINIKVVNQDQSPKEEEEEPSITPLVIDTQADQTTKADNNVTPAIIDSSIEPAPQIQKTHPVGNIIGEMDGGMTTRRKDRVDYRKMDGLFVETCFLSNIEPKDVKAALQDENWINAMQEELMQFERNDI</sequence>
<protein>
    <recommendedName>
        <fullName evidence="2">Retroviral polymerase SH3-like domain-containing protein</fullName>
    </recommendedName>
</protein>
<dbReference type="Proteomes" id="UP001454036">
    <property type="component" value="Unassembled WGS sequence"/>
</dbReference>